<evidence type="ECO:0000313" key="6">
    <source>
        <dbReference type="EMBL" id="KIW28745.1"/>
    </source>
</evidence>
<feature type="compositionally biased region" description="Low complexity" evidence="4">
    <location>
        <begin position="19"/>
        <end position="30"/>
    </location>
</feature>
<dbReference type="GO" id="GO:0005634">
    <property type="term" value="C:nucleus"/>
    <property type="evidence" value="ECO:0007669"/>
    <property type="project" value="TreeGrafter"/>
</dbReference>
<dbReference type="EMBL" id="KN847043">
    <property type="protein sequence ID" value="KIW28745.1"/>
    <property type="molecule type" value="Genomic_DNA"/>
</dbReference>
<dbReference type="PANTHER" id="PTHR47424:SF4">
    <property type="entry name" value="ZN(II)2CYS6 TRANSCRIPTION FACTOR (EUROFUNG)"/>
    <property type="match status" value="1"/>
</dbReference>
<dbReference type="InterPro" id="IPR007219">
    <property type="entry name" value="XnlR_reg_dom"/>
</dbReference>
<keyword evidence="1" id="KW-0805">Transcription regulation</keyword>
<feature type="compositionally biased region" description="Polar residues" evidence="4">
    <location>
        <begin position="106"/>
        <end position="115"/>
    </location>
</feature>
<organism evidence="6 7">
    <name type="scientific">Cladophialophora immunda</name>
    <dbReference type="NCBI Taxonomy" id="569365"/>
    <lineage>
        <taxon>Eukaryota</taxon>
        <taxon>Fungi</taxon>
        <taxon>Dikarya</taxon>
        <taxon>Ascomycota</taxon>
        <taxon>Pezizomycotina</taxon>
        <taxon>Eurotiomycetes</taxon>
        <taxon>Chaetothyriomycetidae</taxon>
        <taxon>Chaetothyriales</taxon>
        <taxon>Herpotrichiellaceae</taxon>
        <taxon>Cladophialophora</taxon>
    </lineage>
</organism>
<feature type="region of interest" description="Disordered" evidence="4">
    <location>
        <begin position="635"/>
        <end position="675"/>
    </location>
</feature>
<dbReference type="GO" id="GO:0008270">
    <property type="term" value="F:zinc ion binding"/>
    <property type="evidence" value="ECO:0007669"/>
    <property type="project" value="InterPro"/>
</dbReference>
<dbReference type="RefSeq" id="XP_016248961.1">
    <property type="nucleotide sequence ID" value="XM_016395542.1"/>
</dbReference>
<dbReference type="GO" id="GO:0000981">
    <property type="term" value="F:DNA-binding transcription factor activity, RNA polymerase II-specific"/>
    <property type="evidence" value="ECO:0007669"/>
    <property type="project" value="TreeGrafter"/>
</dbReference>
<feature type="compositionally biased region" description="Polar residues" evidence="4">
    <location>
        <begin position="63"/>
        <end position="81"/>
    </location>
</feature>
<reference evidence="6 7" key="1">
    <citation type="submission" date="2015-01" db="EMBL/GenBank/DDBJ databases">
        <title>The Genome Sequence of Cladophialophora immunda CBS83496.</title>
        <authorList>
            <consortium name="The Broad Institute Genomics Platform"/>
            <person name="Cuomo C."/>
            <person name="de Hoog S."/>
            <person name="Gorbushina A."/>
            <person name="Stielow B."/>
            <person name="Teixiera M."/>
            <person name="Abouelleil A."/>
            <person name="Chapman S.B."/>
            <person name="Priest M."/>
            <person name="Young S.K."/>
            <person name="Wortman J."/>
            <person name="Nusbaum C."/>
            <person name="Birren B."/>
        </authorList>
    </citation>
    <scope>NUCLEOTIDE SEQUENCE [LARGE SCALE GENOMIC DNA]</scope>
    <source>
        <strain evidence="6 7">CBS 83496</strain>
    </source>
</reference>
<dbReference type="GeneID" id="27347577"/>
<feature type="domain" description="Xylanolytic transcriptional activator regulatory" evidence="5">
    <location>
        <begin position="313"/>
        <end position="388"/>
    </location>
</feature>
<dbReference type="GO" id="GO:0000978">
    <property type="term" value="F:RNA polymerase II cis-regulatory region sequence-specific DNA binding"/>
    <property type="evidence" value="ECO:0007669"/>
    <property type="project" value="TreeGrafter"/>
</dbReference>
<dbReference type="OrthoDB" id="424974at2759"/>
<feature type="compositionally biased region" description="Polar residues" evidence="4">
    <location>
        <begin position="636"/>
        <end position="648"/>
    </location>
</feature>
<dbReference type="Proteomes" id="UP000054466">
    <property type="component" value="Unassembled WGS sequence"/>
</dbReference>
<dbReference type="GO" id="GO:0006351">
    <property type="term" value="P:DNA-templated transcription"/>
    <property type="evidence" value="ECO:0007669"/>
    <property type="project" value="InterPro"/>
</dbReference>
<accession>A0A0D2CEN9</accession>
<keyword evidence="3" id="KW-0539">Nucleus</keyword>
<feature type="region of interest" description="Disordered" evidence="4">
    <location>
        <begin position="63"/>
        <end position="124"/>
    </location>
</feature>
<evidence type="ECO:0000256" key="3">
    <source>
        <dbReference type="ARBA" id="ARBA00023242"/>
    </source>
</evidence>
<dbReference type="VEuPathDB" id="FungiDB:PV07_08383"/>
<dbReference type="AlphaFoldDB" id="A0A0D2CEN9"/>
<dbReference type="InterPro" id="IPR051127">
    <property type="entry name" value="Fungal_SecMet_Regulators"/>
</dbReference>
<dbReference type="STRING" id="569365.A0A0D2CEN9"/>
<evidence type="ECO:0000313" key="7">
    <source>
        <dbReference type="Proteomes" id="UP000054466"/>
    </source>
</evidence>
<feature type="region of interest" description="Disordered" evidence="4">
    <location>
        <begin position="10"/>
        <end position="37"/>
    </location>
</feature>
<evidence type="ECO:0000256" key="2">
    <source>
        <dbReference type="ARBA" id="ARBA00023163"/>
    </source>
</evidence>
<evidence type="ECO:0000256" key="4">
    <source>
        <dbReference type="SAM" id="MobiDB-lite"/>
    </source>
</evidence>
<evidence type="ECO:0000256" key="1">
    <source>
        <dbReference type="ARBA" id="ARBA00023015"/>
    </source>
</evidence>
<protein>
    <recommendedName>
        <fullName evidence="5">Xylanolytic transcriptional activator regulatory domain-containing protein</fullName>
    </recommendedName>
</protein>
<keyword evidence="7" id="KW-1185">Reference proteome</keyword>
<gene>
    <name evidence="6" type="ORF">PV07_08383</name>
</gene>
<proteinExistence type="predicted"/>
<sequence length="722" mass="81966">MPQIERRIEMAQPSVAQISSTRDSTSSLHSAGAEREASLGRPPYRAIINFPLDVSDRDVADQGNDSLARTASGDAWTNNPSRPLEVSYRLDAQSTEESDSRLAGNHQRQSQTLRSSDCHRSRDSVHAMVGGSLDEDGNREGFFGNSSAGNFIQHVKKMVQQRSGGFVVPSRNHGRAKTLPSWHHFPIQQDSLDYILPPRRKAEALISLYWRHIYILYPYLDKGQIQDEYERLWQLGSSIPDERSFLCLLNAIFAISSQIDQSIPIQDRQQSANAFYSRSRDLLDIVDIGSVRSVQSFLLLGQYFQSTSESHPCWIFTGLAIRTAQSLGLHLAETSERAIDIRTRELLRKVWHGCVLMDRVVSMQYGRPCMIGAKAALKVPLPLPVDEEHLGVGRPRGRQTFVVEFYVLSLKLYEILHDVIYSYNFEDVRTYCTTERDKSCSYPDRGQHSTFEVEIDRRLSRWKASIPDHLLAGSKDKRGITAPEAVIYRQAVVLQQRHLHVRLMLFRPALSNFITSEFDNTNKPDLLDTLLSRKIYLQCAIICVKVAFESIDTLYEARSGHVDEVDGSTVLIAARLSPAILADISEHSVLDSWHKAINMLEDYGNFSVSIKRLTTTLRLLFEAMPLQYSRFRENTRQGNNSSLPQNQNEAERQDPIQGQAPMASPHERTTIPVDYHPPELNIDVARLPHIDSDNPTFDPYPDLEVDFNPNDLSWLMTIPFDD</sequence>
<evidence type="ECO:0000259" key="5">
    <source>
        <dbReference type="SMART" id="SM00906"/>
    </source>
</evidence>
<dbReference type="GO" id="GO:0000435">
    <property type="term" value="P:positive regulation of transcription from RNA polymerase II promoter by galactose"/>
    <property type="evidence" value="ECO:0007669"/>
    <property type="project" value="TreeGrafter"/>
</dbReference>
<dbReference type="SMART" id="SM00906">
    <property type="entry name" value="Fungal_trans"/>
    <property type="match status" value="1"/>
</dbReference>
<keyword evidence="2" id="KW-0804">Transcription</keyword>
<dbReference type="PANTHER" id="PTHR47424">
    <property type="entry name" value="REGULATORY PROTEIN GAL4"/>
    <property type="match status" value="1"/>
</dbReference>
<dbReference type="HOGENOM" id="CLU_008511_3_0_1"/>
<name>A0A0D2CEN9_9EURO</name>
<dbReference type="Pfam" id="PF04082">
    <property type="entry name" value="Fungal_trans"/>
    <property type="match status" value="1"/>
</dbReference>
<dbReference type="CDD" id="cd12148">
    <property type="entry name" value="fungal_TF_MHR"/>
    <property type="match status" value="1"/>
</dbReference>